<protein>
    <submittedName>
        <fullName evidence="2">Uncharacterized protein</fullName>
    </submittedName>
</protein>
<organism evidence="2 3">
    <name type="scientific">Plasmodium vivax</name>
    <name type="common">malaria parasite P. vivax</name>
    <dbReference type="NCBI Taxonomy" id="5855"/>
    <lineage>
        <taxon>Eukaryota</taxon>
        <taxon>Sar</taxon>
        <taxon>Alveolata</taxon>
        <taxon>Apicomplexa</taxon>
        <taxon>Aconoidasida</taxon>
        <taxon>Haemosporida</taxon>
        <taxon>Plasmodiidae</taxon>
        <taxon>Plasmodium</taxon>
        <taxon>Plasmodium (Plasmodium)</taxon>
    </lineage>
</organism>
<dbReference type="Proteomes" id="UP000305196">
    <property type="component" value="Unassembled WGS sequence"/>
</dbReference>
<keyword evidence="1" id="KW-0472">Membrane</keyword>
<dbReference type="AlphaFoldDB" id="A0A1G4EBL6"/>
<evidence type="ECO:0000256" key="1">
    <source>
        <dbReference type="SAM" id="Phobius"/>
    </source>
</evidence>
<evidence type="ECO:0000313" key="3">
    <source>
        <dbReference type="Proteomes" id="UP000305196"/>
    </source>
</evidence>
<gene>
    <name evidence="2" type="ORF">PVC01_000126600</name>
</gene>
<dbReference type="EMBL" id="FLYI01000507">
    <property type="protein sequence ID" value="SCA60818.1"/>
    <property type="molecule type" value="Genomic_DNA"/>
</dbReference>
<keyword evidence="1" id="KW-1133">Transmembrane helix</keyword>
<feature type="transmembrane region" description="Helical" evidence="1">
    <location>
        <begin position="151"/>
        <end position="173"/>
    </location>
</feature>
<accession>A0A1G4EBL6</accession>
<evidence type="ECO:0000313" key="2">
    <source>
        <dbReference type="EMBL" id="SCA60818.1"/>
    </source>
</evidence>
<dbReference type="VEuPathDB" id="PlasmoDB:PVW1_090006700"/>
<sequence>MKENKDEFNESYEKHKKVLYQFMNFKKNKTYIYNRSMCIHPKTELKKCNYKYLPKELTFNFFKFPRSSSCKKDIINFIKSVGIYQLFILQFSVTIAEGNSGGESQKSTLEQFPETVINKAKEFWGIITKYLCEICKTIGIRDDGSTCKDPYVAIPVVLFLFLFVFGIICLICCKVNENYI</sequence>
<reference evidence="2 3" key="1">
    <citation type="submission" date="2016-07" db="EMBL/GenBank/DDBJ databases">
        <authorList>
            <consortium name="Pathogen Informatics"/>
        </authorList>
    </citation>
    <scope>NUCLEOTIDE SEQUENCE [LARGE SCALE GENOMIC DNA]</scope>
</reference>
<proteinExistence type="predicted"/>
<dbReference type="VEuPathDB" id="PlasmoDB:PVP01_0901500"/>
<keyword evidence="1" id="KW-0812">Transmembrane</keyword>
<dbReference type="VEuPathDB" id="PlasmoDB:PVPAM_000012300"/>
<name>A0A1G4EBL6_PLAVI</name>